<dbReference type="PANTHER" id="PTHR38764:SF1">
    <property type="entry name" value="ACYL CARRIER PROTEIN PHOSPHODIESTERASE"/>
    <property type="match status" value="1"/>
</dbReference>
<evidence type="ECO:0000256" key="1">
    <source>
        <dbReference type="ARBA" id="ARBA00022516"/>
    </source>
</evidence>
<evidence type="ECO:0000256" key="3">
    <source>
        <dbReference type="ARBA" id="ARBA00022832"/>
    </source>
</evidence>
<organism evidence="6 7">
    <name type="scientific">Symbiopectobacterium purcellii</name>
    <dbReference type="NCBI Taxonomy" id="2871826"/>
    <lineage>
        <taxon>Bacteria</taxon>
        <taxon>Pseudomonadati</taxon>
        <taxon>Pseudomonadota</taxon>
        <taxon>Gammaproteobacteria</taxon>
        <taxon>Enterobacterales</taxon>
        <taxon>Enterobacteriaceae</taxon>
    </lineage>
</organism>
<evidence type="ECO:0000256" key="5">
    <source>
        <dbReference type="ARBA" id="ARBA00023160"/>
    </source>
</evidence>
<sequence>MNFLAHLHLATLADSSLLGNLMADFVRGNPQQGFSDDVVSGIRLHRRIDVLTDSQAEVKAAAAHFSADYRRVAPITLDVLWDHFLARHWTRVCPQQSLEAFVDIARTQIEPHLADTPERFQNLNHYLWRERWLERYAELPFIADVLQRMAIRRPRLAALAGSFEDIERHYTTFEDYFWCFYPRIMEQARLQQL</sequence>
<proteinExistence type="predicted"/>
<dbReference type="PIRSF" id="PIRSF011489">
    <property type="entry name" value="DUF479"/>
    <property type="match status" value="1"/>
</dbReference>
<keyword evidence="3" id="KW-0276">Fatty acid metabolism</keyword>
<evidence type="ECO:0000313" key="7">
    <source>
        <dbReference type="Proteomes" id="UP000825886"/>
    </source>
</evidence>
<dbReference type="Proteomes" id="UP000825886">
    <property type="component" value="Chromosome"/>
</dbReference>
<reference evidence="6 7" key="1">
    <citation type="submission" date="2021-08" db="EMBL/GenBank/DDBJ databases">
        <title>Culture and genomic analysis of Symbiopectobacterium purcellii sp. nov. gen. nov., isolated from the leafhopper Empoasca decipiens.</title>
        <authorList>
            <person name="Nadal-Jimenez P."/>
            <person name="Siozios S."/>
            <person name="Halliday N."/>
            <person name="Camara M."/>
            <person name="Hurst G.D.D."/>
        </authorList>
    </citation>
    <scope>NUCLEOTIDE SEQUENCE [LARGE SCALE GENOMIC DNA]</scope>
    <source>
        <strain evidence="6 7">SyEd1</strain>
    </source>
</reference>
<evidence type="ECO:0000256" key="2">
    <source>
        <dbReference type="ARBA" id="ARBA00022801"/>
    </source>
</evidence>
<keyword evidence="1" id="KW-0444">Lipid biosynthesis</keyword>
<dbReference type="PANTHER" id="PTHR38764">
    <property type="entry name" value="ACYL CARRIER PROTEIN PHOSPHODIESTERASE"/>
    <property type="match status" value="1"/>
</dbReference>
<accession>A0ABX9AJG6</accession>
<name>A0ABX9AJG6_9ENTR</name>
<dbReference type="EMBL" id="CP081864">
    <property type="protein sequence ID" value="QZN95187.1"/>
    <property type="molecule type" value="Genomic_DNA"/>
</dbReference>
<dbReference type="Pfam" id="PF04336">
    <property type="entry name" value="ACP_PD"/>
    <property type="match status" value="1"/>
</dbReference>
<dbReference type="InterPro" id="IPR007431">
    <property type="entry name" value="ACP_PD"/>
</dbReference>
<keyword evidence="4" id="KW-0443">Lipid metabolism</keyword>
<protein>
    <submittedName>
        <fullName evidence="6">ACP phosphodiesterase</fullName>
    </submittedName>
</protein>
<keyword evidence="5" id="KW-0275">Fatty acid biosynthesis</keyword>
<evidence type="ECO:0000256" key="4">
    <source>
        <dbReference type="ARBA" id="ARBA00023098"/>
    </source>
</evidence>
<keyword evidence="7" id="KW-1185">Reference proteome</keyword>
<evidence type="ECO:0000313" key="6">
    <source>
        <dbReference type="EMBL" id="QZN95187.1"/>
    </source>
</evidence>
<keyword evidence="2" id="KW-0378">Hydrolase</keyword>
<dbReference type="RefSeq" id="WP_222158294.1">
    <property type="nucleotide sequence ID" value="NZ_CP081864.1"/>
</dbReference>
<gene>
    <name evidence="6" type="ORF">K6K13_18495</name>
</gene>